<protein>
    <submittedName>
        <fullName evidence="2">Uncharacterized protein</fullName>
    </submittedName>
</protein>
<organism evidence="1 2">
    <name type="scientific">Panagrolaimus sp. JU765</name>
    <dbReference type="NCBI Taxonomy" id="591449"/>
    <lineage>
        <taxon>Eukaryota</taxon>
        <taxon>Metazoa</taxon>
        <taxon>Ecdysozoa</taxon>
        <taxon>Nematoda</taxon>
        <taxon>Chromadorea</taxon>
        <taxon>Rhabditida</taxon>
        <taxon>Tylenchina</taxon>
        <taxon>Panagrolaimomorpha</taxon>
        <taxon>Panagrolaimoidea</taxon>
        <taxon>Panagrolaimidae</taxon>
        <taxon>Panagrolaimus</taxon>
    </lineage>
</organism>
<name>A0AC34QMR0_9BILA</name>
<accession>A0AC34QMR0</accession>
<dbReference type="WBParaSite" id="JU765_v2.g17681.t1">
    <property type="protein sequence ID" value="JU765_v2.g17681.t1"/>
    <property type="gene ID" value="JU765_v2.g17681"/>
</dbReference>
<proteinExistence type="predicted"/>
<sequence length="241" mass="27223">MKKRISVDGFKFGSGKLICKFANFKSLKFQNSDEMSKFLKMIKFLEINLERFSEFYTDLKFGLNSPLKNLWLNAMESLENLAFTLTNVSFESMMEILPKLSNLKQVSFSNDATPDELLEIINVLPKFPSLYCFAEMDDEFLKLLALKTSKSNPLKKLLIGPSSTFSINAVEQFFKTAAFADSSIFLLEIRATLLEIEEMFGRIGGYEVDSLKNDNGAITTKLKKISDKSCTITVIAVSKDS</sequence>
<evidence type="ECO:0000313" key="2">
    <source>
        <dbReference type="WBParaSite" id="JU765_v2.g17681.t1"/>
    </source>
</evidence>
<dbReference type="Proteomes" id="UP000887576">
    <property type="component" value="Unplaced"/>
</dbReference>
<evidence type="ECO:0000313" key="1">
    <source>
        <dbReference type="Proteomes" id="UP000887576"/>
    </source>
</evidence>
<reference evidence="2" key="1">
    <citation type="submission" date="2022-11" db="UniProtKB">
        <authorList>
            <consortium name="WormBaseParasite"/>
        </authorList>
    </citation>
    <scope>IDENTIFICATION</scope>
</reference>